<dbReference type="AlphaFoldDB" id="A0A2W5BT30"/>
<feature type="transmembrane region" description="Helical" evidence="1">
    <location>
        <begin position="165"/>
        <end position="183"/>
    </location>
</feature>
<protein>
    <submittedName>
        <fullName evidence="3">Acyltransferase</fullName>
    </submittedName>
</protein>
<dbReference type="Pfam" id="PF01757">
    <property type="entry name" value="Acyl_transf_3"/>
    <property type="match status" value="1"/>
</dbReference>
<dbReference type="InterPro" id="IPR002656">
    <property type="entry name" value="Acyl_transf_3_dom"/>
</dbReference>
<reference evidence="3 4" key="1">
    <citation type="submission" date="2017-08" db="EMBL/GenBank/DDBJ databases">
        <title>Infants hospitalized years apart are colonized by the same room-sourced microbial strains.</title>
        <authorList>
            <person name="Brooks B."/>
            <person name="Olm M.R."/>
            <person name="Firek B.A."/>
            <person name="Baker R."/>
            <person name="Thomas B.C."/>
            <person name="Morowitz M.J."/>
            <person name="Banfield J.F."/>
        </authorList>
    </citation>
    <scope>NUCLEOTIDE SEQUENCE [LARGE SCALE GENOMIC DNA]</scope>
    <source>
        <strain evidence="3">S2_018_000_R2_104</strain>
    </source>
</reference>
<dbReference type="InterPro" id="IPR050879">
    <property type="entry name" value="Acyltransferase_3"/>
</dbReference>
<gene>
    <name evidence="3" type="ORF">DI626_08070</name>
</gene>
<dbReference type="Proteomes" id="UP000249557">
    <property type="component" value="Unassembled WGS sequence"/>
</dbReference>
<feature type="transmembrane region" description="Helical" evidence="1">
    <location>
        <begin position="72"/>
        <end position="91"/>
    </location>
</feature>
<dbReference type="PANTHER" id="PTHR23028:SF53">
    <property type="entry name" value="ACYL_TRANSF_3 DOMAIN-CONTAINING PROTEIN"/>
    <property type="match status" value="1"/>
</dbReference>
<keyword evidence="1" id="KW-0472">Membrane</keyword>
<dbReference type="PANTHER" id="PTHR23028">
    <property type="entry name" value="ACETYLTRANSFERASE"/>
    <property type="match status" value="1"/>
</dbReference>
<evidence type="ECO:0000313" key="4">
    <source>
        <dbReference type="Proteomes" id="UP000249557"/>
    </source>
</evidence>
<evidence type="ECO:0000256" key="1">
    <source>
        <dbReference type="SAM" id="Phobius"/>
    </source>
</evidence>
<dbReference type="GO" id="GO:0009103">
    <property type="term" value="P:lipopolysaccharide biosynthetic process"/>
    <property type="evidence" value="ECO:0007669"/>
    <property type="project" value="TreeGrafter"/>
</dbReference>
<keyword evidence="1" id="KW-1133">Transmembrane helix</keyword>
<feature type="domain" description="Acyltransferase 3" evidence="2">
    <location>
        <begin position="5"/>
        <end position="179"/>
    </location>
</feature>
<evidence type="ECO:0000259" key="2">
    <source>
        <dbReference type="Pfam" id="PF01757"/>
    </source>
</evidence>
<organism evidence="3 4">
    <name type="scientific">Micavibrio aeruginosavorus</name>
    <dbReference type="NCBI Taxonomy" id="349221"/>
    <lineage>
        <taxon>Bacteria</taxon>
        <taxon>Pseudomonadati</taxon>
        <taxon>Bdellovibrionota</taxon>
        <taxon>Bdellovibrionia</taxon>
        <taxon>Bdellovibrionales</taxon>
        <taxon>Pseudobdellovibrionaceae</taxon>
        <taxon>Micavibrio</taxon>
    </lineage>
</organism>
<keyword evidence="3" id="KW-0808">Transferase</keyword>
<feature type="transmembrane region" description="Helical" evidence="1">
    <location>
        <begin position="7"/>
        <end position="25"/>
    </location>
</feature>
<sequence>MKYRPEIDGLRALAISLVVLYHMSIPHIPGGFIGVDVFFVISGYLITSIICRDIAASDFSIAHFYERRIRRIIPVFLVVIIATTFMAWLLFLPPEFAMYGKSLAASSAFVSNIFFYREAGYFDPSATVKPLLHTWSLGVEEQFYIFFPIFALLSVRYFKRAFLPLLLTGAVFSFILCVVLLAVNK</sequence>
<comment type="caution">
    <text evidence="3">The sequence shown here is derived from an EMBL/GenBank/DDBJ whole genome shotgun (WGS) entry which is preliminary data.</text>
</comment>
<feature type="non-terminal residue" evidence="3">
    <location>
        <position position="185"/>
    </location>
</feature>
<dbReference type="GO" id="GO:0016020">
    <property type="term" value="C:membrane"/>
    <property type="evidence" value="ECO:0007669"/>
    <property type="project" value="TreeGrafter"/>
</dbReference>
<keyword evidence="3" id="KW-0012">Acyltransferase</keyword>
<evidence type="ECO:0000313" key="3">
    <source>
        <dbReference type="EMBL" id="PZO84688.1"/>
    </source>
</evidence>
<feature type="transmembrane region" description="Helical" evidence="1">
    <location>
        <begin position="142"/>
        <end position="158"/>
    </location>
</feature>
<dbReference type="EMBL" id="QFNK01000168">
    <property type="protein sequence ID" value="PZO84688.1"/>
    <property type="molecule type" value="Genomic_DNA"/>
</dbReference>
<name>A0A2W5BT30_9BACT</name>
<accession>A0A2W5BT30</accession>
<feature type="transmembrane region" description="Helical" evidence="1">
    <location>
        <begin position="31"/>
        <end position="51"/>
    </location>
</feature>
<dbReference type="GO" id="GO:0016747">
    <property type="term" value="F:acyltransferase activity, transferring groups other than amino-acyl groups"/>
    <property type="evidence" value="ECO:0007669"/>
    <property type="project" value="InterPro"/>
</dbReference>
<proteinExistence type="predicted"/>
<keyword evidence="1" id="KW-0812">Transmembrane</keyword>